<dbReference type="InterPro" id="IPR046342">
    <property type="entry name" value="CBS_dom_sf"/>
</dbReference>
<dbReference type="PROSITE" id="PS51371">
    <property type="entry name" value="CBS"/>
    <property type="match status" value="1"/>
</dbReference>
<dbReference type="Proteomes" id="UP001230629">
    <property type="component" value="Unassembled WGS sequence"/>
</dbReference>
<evidence type="ECO:0000313" key="3">
    <source>
        <dbReference type="EMBL" id="MDK6900576.1"/>
    </source>
</evidence>
<evidence type="ECO:0000259" key="2">
    <source>
        <dbReference type="PROSITE" id="PS51371"/>
    </source>
</evidence>
<evidence type="ECO:0000256" key="1">
    <source>
        <dbReference type="PROSITE-ProRule" id="PRU00703"/>
    </source>
</evidence>
<proteinExistence type="predicted"/>
<sequence length="90" mass="9277">MEPVPLTLDSAESVKSALTQLHRTGESTALVTDKEGNFVGLATPLALSAAQGADEDAVIGEAQLDTSHVLSADLPSEVLSVMLNSRMSAV</sequence>
<evidence type="ECO:0000313" key="4">
    <source>
        <dbReference type="Proteomes" id="UP001230629"/>
    </source>
</evidence>
<organism evidence="3 4">
    <name type="scientific">Streptococcus agalactiae</name>
    <dbReference type="NCBI Taxonomy" id="1311"/>
    <lineage>
        <taxon>Bacteria</taxon>
        <taxon>Bacillati</taxon>
        <taxon>Bacillota</taxon>
        <taxon>Bacilli</taxon>
        <taxon>Lactobacillales</taxon>
        <taxon>Streptococcaceae</taxon>
        <taxon>Streptococcus</taxon>
    </lineage>
</organism>
<dbReference type="EMBL" id="JASOIH010000264">
    <property type="protein sequence ID" value="MDK6900576.1"/>
    <property type="molecule type" value="Genomic_DNA"/>
</dbReference>
<protein>
    <recommendedName>
        <fullName evidence="2">CBS domain-containing protein</fullName>
    </recommendedName>
</protein>
<feature type="domain" description="CBS" evidence="2">
    <location>
        <begin position="1"/>
        <end position="58"/>
    </location>
</feature>
<comment type="caution">
    <text evidence="3">The sequence shown here is derived from an EMBL/GenBank/DDBJ whole genome shotgun (WGS) entry which is preliminary data.</text>
</comment>
<feature type="non-terminal residue" evidence="3">
    <location>
        <position position="90"/>
    </location>
</feature>
<reference evidence="3" key="1">
    <citation type="submission" date="2023-05" db="EMBL/GenBank/DDBJ databases">
        <title>Cataloging the Phylogenetic Diversity of Human Bladder Bacteria.</title>
        <authorList>
            <person name="Du J."/>
        </authorList>
    </citation>
    <scope>NUCLEOTIDE SEQUENCE</scope>
    <source>
        <strain evidence="3">UMB8703</strain>
    </source>
</reference>
<dbReference type="SUPFAM" id="SSF54631">
    <property type="entry name" value="CBS-domain pair"/>
    <property type="match status" value="1"/>
</dbReference>
<name>A0AAW6Y1S2_STRAG</name>
<dbReference type="AlphaFoldDB" id="A0AAW6Y1S2"/>
<gene>
    <name evidence="3" type="ORF">QP229_11510</name>
</gene>
<accession>A0AAW6Y1S2</accession>
<keyword evidence="1" id="KW-0129">CBS domain</keyword>
<dbReference type="InterPro" id="IPR000644">
    <property type="entry name" value="CBS_dom"/>
</dbReference>